<feature type="transmembrane region" description="Helical" evidence="1">
    <location>
        <begin position="44"/>
        <end position="62"/>
    </location>
</feature>
<feature type="transmembrane region" description="Helical" evidence="1">
    <location>
        <begin position="105"/>
        <end position="125"/>
    </location>
</feature>
<name>A0ABS1ZA65_9GAMM</name>
<dbReference type="Proteomes" id="UP000809137">
    <property type="component" value="Unassembled WGS sequence"/>
</dbReference>
<keyword evidence="1" id="KW-1133">Transmembrane helix</keyword>
<proteinExistence type="predicted"/>
<comment type="caution">
    <text evidence="2">The sequence shown here is derived from an EMBL/GenBank/DDBJ whole genome shotgun (WGS) entry which is preliminary data.</text>
</comment>
<evidence type="ECO:0000256" key="1">
    <source>
        <dbReference type="SAM" id="Phobius"/>
    </source>
</evidence>
<sequence>MNGLQDVFIKRLRVLAPFISVSWGLLYLWLILAHAADDRVSHTLMASPLIYLSIVAAALLLVMQKRSGALKEILIIAFWLLMIMLWLVSFFSSMLNLHPGLNELLFYYECFLILFFCGSPLYLMMRIINAIY</sequence>
<evidence type="ECO:0000313" key="2">
    <source>
        <dbReference type="EMBL" id="MBM0749147.1"/>
    </source>
</evidence>
<dbReference type="EMBL" id="JAFCXS010000017">
    <property type="protein sequence ID" value="MBM0749147.1"/>
    <property type="molecule type" value="Genomic_DNA"/>
</dbReference>
<gene>
    <name evidence="2" type="ORF">JJB79_17295</name>
</gene>
<keyword evidence="1" id="KW-0472">Membrane</keyword>
<reference evidence="2 3" key="1">
    <citation type="submission" date="2021-01" db="EMBL/GenBank/DDBJ databases">
        <title>Complete genome sequence of Pantoea eucrina OB49, a heavy metal tolerant bacterium with PGPR potential isolated from wheat in Algeria.</title>
        <authorList>
            <person name="Lekired A."/>
            <person name="Ouzari I.H."/>
        </authorList>
    </citation>
    <scope>NUCLEOTIDE SEQUENCE [LARGE SCALE GENOMIC DNA]</scope>
    <source>
        <strain evidence="2 3">OB49</strain>
    </source>
</reference>
<feature type="transmembrane region" description="Helical" evidence="1">
    <location>
        <begin position="12"/>
        <end position="32"/>
    </location>
</feature>
<organism evidence="2 3">
    <name type="scientific">Pantoea eucrina</name>
    <dbReference type="NCBI Taxonomy" id="472693"/>
    <lineage>
        <taxon>Bacteria</taxon>
        <taxon>Pseudomonadati</taxon>
        <taxon>Pseudomonadota</taxon>
        <taxon>Gammaproteobacteria</taxon>
        <taxon>Enterobacterales</taxon>
        <taxon>Erwiniaceae</taxon>
        <taxon>Pantoea</taxon>
    </lineage>
</organism>
<protein>
    <submittedName>
        <fullName evidence="2">Transporter</fullName>
    </submittedName>
</protein>
<keyword evidence="1" id="KW-0812">Transmembrane</keyword>
<accession>A0ABS1ZA65</accession>
<evidence type="ECO:0000313" key="3">
    <source>
        <dbReference type="Proteomes" id="UP000809137"/>
    </source>
</evidence>
<keyword evidence="3" id="KW-1185">Reference proteome</keyword>
<feature type="transmembrane region" description="Helical" evidence="1">
    <location>
        <begin position="74"/>
        <end position="93"/>
    </location>
</feature>